<keyword evidence="2" id="KW-0732">Signal</keyword>
<evidence type="ECO:0000313" key="5">
    <source>
        <dbReference type="Proteomes" id="UP000541444"/>
    </source>
</evidence>
<keyword evidence="5" id="KW-1185">Reference proteome</keyword>
<dbReference type="InterPro" id="IPR036852">
    <property type="entry name" value="Peptidase_S8/S53_dom_sf"/>
</dbReference>
<dbReference type="InterPro" id="IPR045051">
    <property type="entry name" value="SBT"/>
</dbReference>
<reference evidence="4 5" key="1">
    <citation type="journal article" date="2020" name="IScience">
        <title>Genome Sequencing of the Endangered Kingdonia uniflora (Circaeasteraceae, Ranunculales) Reveals Potential Mechanisms of Evolutionary Specialization.</title>
        <authorList>
            <person name="Sun Y."/>
            <person name="Deng T."/>
            <person name="Zhang A."/>
            <person name="Moore M.J."/>
            <person name="Landis J.B."/>
            <person name="Lin N."/>
            <person name="Zhang H."/>
            <person name="Zhang X."/>
            <person name="Huang J."/>
            <person name="Zhang X."/>
            <person name="Sun H."/>
            <person name="Wang H."/>
        </authorList>
    </citation>
    <scope>NUCLEOTIDE SEQUENCE [LARGE SCALE GENOMIC DNA]</scope>
    <source>
        <strain evidence="4">TB1705</strain>
        <tissue evidence="4">Leaf</tissue>
    </source>
</reference>
<comment type="similarity">
    <text evidence="1 3">Belongs to the peptidase S8 family.</text>
</comment>
<dbReference type="PANTHER" id="PTHR10795">
    <property type="entry name" value="PROPROTEIN CONVERTASE SUBTILISIN/KEXIN"/>
    <property type="match status" value="1"/>
</dbReference>
<name>A0A7J7NUE4_9MAGN</name>
<gene>
    <name evidence="4" type="ORF">GIB67_015632</name>
</gene>
<evidence type="ECO:0000313" key="4">
    <source>
        <dbReference type="EMBL" id="KAF6170680.1"/>
    </source>
</evidence>
<dbReference type="EMBL" id="JACGCM010000560">
    <property type="protein sequence ID" value="KAF6170680.1"/>
    <property type="molecule type" value="Genomic_DNA"/>
</dbReference>
<comment type="caution">
    <text evidence="4">The sequence shown here is derived from an EMBL/GenBank/DDBJ whole genome shotgun (WGS) entry which is preliminary data.</text>
</comment>
<dbReference type="AlphaFoldDB" id="A0A7J7NUE4"/>
<accession>A0A7J7NUE4</accession>
<evidence type="ECO:0008006" key="6">
    <source>
        <dbReference type="Google" id="ProtNLM"/>
    </source>
</evidence>
<dbReference type="Proteomes" id="UP000541444">
    <property type="component" value="Unassembled WGS sequence"/>
</dbReference>
<protein>
    <recommendedName>
        <fullName evidence="6">Peptidase S8/S53 domain-containing protein</fullName>
    </recommendedName>
</protein>
<dbReference type="SUPFAM" id="SSF52743">
    <property type="entry name" value="Subtilisin-like"/>
    <property type="match status" value="1"/>
</dbReference>
<evidence type="ECO:0000256" key="1">
    <source>
        <dbReference type="ARBA" id="ARBA00011073"/>
    </source>
</evidence>
<proteinExistence type="inferred from homology"/>
<dbReference type="OrthoDB" id="4803627at2759"/>
<comment type="caution">
    <text evidence="3">Lacks conserved residue(s) required for the propagation of feature annotation.</text>
</comment>
<evidence type="ECO:0000256" key="2">
    <source>
        <dbReference type="ARBA" id="ARBA00022729"/>
    </source>
</evidence>
<dbReference type="Gene3D" id="3.40.50.200">
    <property type="entry name" value="Peptidase S8/S53 domain"/>
    <property type="match status" value="1"/>
</dbReference>
<dbReference type="GO" id="GO:0006508">
    <property type="term" value="P:proteolysis"/>
    <property type="evidence" value="ECO:0007669"/>
    <property type="project" value="InterPro"/>
</dbReference>
<sequence length="71" mass="7379">MGQTLADGVDIILMLMSFQGDLPYEDPISIASFAAMENGVLISSSAGNRGSDLMTVAENPWSLTVGASSIN</sequence>
<evidence type="ECO:0000256" key="3">
    <source>
        <dbReference type="PROSITE-ProRule" id="PRU01240"/>
    </source>
</evidence>
<dbReference type="PROSITE" id="PS51892">
    <property type="entry name" value="SUBTILASE"/>
    <property type="match status" value="1"/>
</dbReference>
<organism evidence="4 5">
    <name type="scientific">Kingdonia uniflora</name>
    <dbReference type="NCBI Taxonomy" id="39325"/>
    <lineage>
        <taxon>Eukaryota</taxon>
        <taxon>Viridiplantae</taxon>
        <taxon>Streptophyta</taxon>
        <taxon>Embryophyta</taxon>
        <taxon>Tracheophyta</taxon>
        <taxon>Spermatophyta</taxon>
        <taxon>Magnoliopsida</taxon>
        <taxon>Ranunculales</taxon>
        <taxon>Circaeasteraceae</taxon>
        <taxon>Kingdonia</taxon>
    </lineage>
</organism>
<dbReference type="GO" id="GO:0004252">
    <property type="term" value="F:serine-type endopeptidase activity"/>
    <property type="evidence" value="ECO:0007669"/>
    <property type="project" value="InterPro"/>
</dbReference>